<reference evidence="2 3" key="1">
    <citation type="journal article" date="2015" name="BMC Genomics">
        <title>Gene expression during zombie ant biting behavior reflects the complexity underlying fungal parasitic behavioral manipulation.</title>
        <authorList>
            <person name="de Bekker C."/>
            <person name="Ohm R.A."/>
            <person name="Loreto R.G."/>
            <person name="Sebastian A."/>
            <person name="Albert I."/>
            <person name="Merrow M."/>
            <person name="Brachmann A."/>
            <person name="Hughes D.P."/>
        </authorList>
    </citation>
    <scope>NUCLEOTIDE SEQUENCE [LARGE SCALE GENOMIC DNA]</scope>
    <source>
        <strain evidence="2 3">SC16a</strain>
    </source>
</reference>
<gene>
    <name evidence="2" type="ORF">XA68_16204</name>
</gene>
<dbReference type="EMBL" id="LAZP02000538">
    <property type="protein sequence ID" value="PFH56636.1"/>
    <property type="molecule type" value="Genomic_DNA"/>
</dbReference>
<feature type="domain" description="AMP-dependent synthetase/ligase" evidence="1">
    <location>
        <begin position="220"/>
        <end position="421"/>
    </location>
</feature>
<accession>A0A2A9P711</accession>
<dbReference type="OrthoDB" id="3633556at2759"/>
<dbReference type="SUPFAM" id="SSF56801">
    <property type="entry name" value="Acetyl-CoA synthetase-like"/>
    <property type="match status" value="1"/>
</dbReference>
<reference evidence="2 3" key="2">
    <citation type="journal article" date="2017" name="Sci. Rep.">
        <title>Ant-infecting Ophiocordyceps genomes reveal a high diversity of potential behavioral manipulation genes and a possible major role for enterotoxins.</title>
        <authorList>
            <person name="de Bekker C."/>
            <person name="Ohm R.A."/>
            <person name="Evans H.C."/>
            <person name="Brachmann A."/>
            <person name="Hughes D.P."/>
        </authorList>
    </citation>
    <scope>NUCLEOTIDE SEQUENCE [LARGE SCALE GENOMIC DNA]</scope>
    <source>
        <strain evidence="2 3">SC16a</strain>
    </source>
</reference>
<dbReference type="Proteomes" id="UP000037136">
    <property type="component" value="Unassembled WGS sequence"/>
</dbReference>
<protein>
    <recommendedName>
        <fullName evidence="1">AMP-dependent synthetase/ligase domain-containing protein</fullName>
    </recommendedName>
</protein>
<dbReference type="InterPro" id="IPR042099">
    <property type="entry name" value="ANL_N_sf"/>
</dbReference>
<organism evidence="2 3">
    <name type="scientific">Ophiocordyceps unilateralis</name>
    <name type="common">Zombie-ant fungus</name>
    <name type="synonym">Torrubia unilateralis</name>
    <dbReference type="NCBI Taxonomy" id="268505"/>
    <lineage>
        <taxon>Eukaryota</taxon>
        <taxon>Fungi</taxon>
        <taxon>Dikarya</taxon>
        <taxon>Ascomycota</taxon>
        <taxon>Pezizomycotina</taxon>
        <taxon>Sordariomycetes</taxon>
        <taxon>Hypocreomycetidae</taxon>
        <taxon>Hypocreales</taxon>
        <taxon>Ophiocordycipitaceae</taxon>
        <taxon>Ophiocordyceps</taxon>
    </lineage>
</organism>
<dbReference type="PANTHER" id="PTHR43201:SF10">
    <property type="entry name" value="CARRIER DOMAIN-CONTAINING PROTEIN"/>
    <property type="match status" value="1"/>
</dbReference>
<dbReference type="GO" id="GO:0006631">
    <property type="term" value="P:fatty acid metabolic process"/>
    <property type="evidence" value="ECO:0007669"/>
    <property type="project" value="TreeGrafter"/>
</dbReference>
<sequence>MATSPHGSIDLVDDWPVALETLGPADLLCWHALSWRSLRAQLGPGRSKNRRLVVGQIPELYHPFDPPLPGKYGRECEDDISLTNARKTDVAGMDGIDQSELPALFRKLYDLPPSEVRNNSQFRALLRSQHDRSNLLSCIPVTCQPSARPIHLLHALLTEFPGSWPASALVSAYSRLYKSLAESDKRQPDGRELGSLADKTGTMVKASYTSLLDFIEASARPALRGGGHNSDQVITYQGLHDLTNKLCLPEPEDSRVKPVVAIALPNGPLLAAVCVAVTTWYTAAPINPTAGAKQFRDDVRQAGARYILTTWTDYRKLELDDCWISNAAIGVFCVEWDGRDGFDFTTADGGQVLETTNGPSHRTLNQPDDMALVLFTSGTSGAKKVVPLMLHSIVAGVVSVVDSWGLGSEDVCLNMMPLYHV</sequence>
<dbReference type="Pfam" id="PF00501">
    <property type="entry name" value="AMP-binding"/>
    <property type="match status" value="1"/>
</dbReference>
<dbReference type="GO" id="GO:0031956">
    <property type="term" value="F:medium-chain fatty acid-CoA ligase activity"/>
    <property type="evidence" value="ECO:0007669"/>
    <property type="project" value="TreeGrafter"/>
</dbReference>
<evidence type="ECO:0000259" key="1">
    <source>
        <dbReference type="Pfam" id="PF00501"/>
    </source>
</evidence>
<dbReference type="Gene3D" id="3.40.50.12780">
    <property type="entry name" value="N-terminal domain of ligase-like"/>
    <property type="match status" value="1"/>
</dbReference>
<evidence type="ECO:0000313" key="2">
    <source>
        <dbReference type="EMBL" id="PFH56636.1"/>
    </source>
</evidence>
<dbReference type="PANTHER" id="PTHR43201">
    <property type="entry name" value="ACYL-COA SYNTHETASE"/>
    <property type="match status" value="1"/>
</dbReference>
<dbReference type="STRING" id="268505.A0A2A9P711"/>
<evidence type="ECO:0000313" key="3">
    <source>
        <dbReference type="Proteomes" id="UP000037136"/>
    </source>
</evidence>
<dbReference type="AlphaFoldDB" id="A0A2A9P711"/>
<dbReference type="InterPro" id="IPR000873">
    <property type="entry name" value="AMP-dep_synth/lig_dom"/>
</dbReference>
<proteinExistence type="predicted"/>
<comment type="caution">
    <text evidence="2">The sequence shown here is derived from an EMBL/GenBank/DDBJ whole genome shotgun (WGS) entry which is preliminary data.</text>
</comment>
<keyword evidence="3" id="KW-1185">Reference proteome</keyword>
<name>A0A2A9P711_OPHUN</name>